<evidence type="ECO:0000256" key="4">
    <source>
        <dbReference type="ARBA" id="ARBA00022490"/>
    </source>
</evidence>
<evidence type="ECO:0000256" key="3">
    <source>
        <dbReference type="ARBA" id="ARBA00019010"/>
    </source>
</evidence>
<keyword evidence="12" id="KW-1185">Reference proteome</keyword>
<comment type="caution">
    <text evidence="11">The sequence shown here is derived from an EMBL/GenBank/DDBJ whole genome shotgun (WGS) entry which is preliminary data.</text>
</comment>
<dbReference type="GO" id="GO:0005524">
    <property type="term" value="F:ATP binding"/>
    <property type="evidence" value="ECO:0007669"/>
    <property type="project" value="UniProtKB-KW"/>
</dbReference>
<dbReference type="EMBL" id="SAXA01000009">
    <property type="protein sequence ID" value="RXQ92976.1"/>
    <property type="molecule type" value="Genomic_DNA"/>
</dbReference>
<gene>
    <name evidence="11" type="primary">tsaE</name>
    <name evidence="11" type="ORF">EO244_10890</name>
</gene>
<dbReference type="AlphaFoldDB" id="A0A4Q1JLF0"/>
<evidence type="ECO:0000256" key="1">
    <source>
        <dbReference type="ARBA" id="ARBA00004496"/>
    </source>
</evidence>
<dbReference type="GO" id="GO:0046872">
    <property type="term" value="F:metal ion binding"/>
    <property type="evidence" value="ECO:0007669"/>
    <property type="project" value="UniProtKB-KW"/>
</dbReference>
<comment type="similarity">
    <text evidence="2">Belongs to the TsaE family.</text>
</comment>
<evidence type="ECO:0000256" key="10">
    <source>
        <dbReference type="ARBA" id="ARBA00032441"/>
    </source>
</evidence>
<organism evidence="11 12">
    <name type="scientific">Ancylomarina salipaludis</name>
    <dbReference type="NCBI Taxonomy" id="2501299"/>
    <lineage>
        <taxon>Bacteria</taxon>
        <taxon>Pseudomonadati</taxon>
        <taxon>Bacteroidota</taxon>
        <taxon>Bacteroidia</taxon>
        <taxon>Marinilabiliales</taxon>
        <taxon>Marinifilaceae</taxon>
        <taxon>Ancylomarina</taxon>
    </lineage>
</organism>
<keyword evidence="8" id="KW-0067">ATP-binding</keyword>
<proteinExistence type="inferred from homology"/>
<evidence type="ECO:0000256" key="9">
    <source>
        <dbReference type="ARBA" id="ARBA00022842"/>
    </source>
</evidence>
<reference evidence="11 12" key="1">
    <citation type="submission" date="2019-01" db="EMBL/GenBank/DDBJ databases">
        <title>Ancylomarina salipaludis sp. nov., isolated from a salt marsh.</title>
        <authorList>
            <person name="Yoon J.-H."/>
        </authorList>
    </citation>
    <scope>NUCLEOTIDE SEQUENCE [LARGE SCALE GENOMIC DNA]</scope>
    <source>
        <strain evidence="11 12">SHSM-M15</strain>
    </source>
</reference>
<dbReference type="NCBIfam" id="TIGR00150">
    <property type="entry name" value="T6A_YjeE"/>
    <property type="match status" value="1"/>
</dbReference>
<keyword evidence="7" id="KW-0547">Nucleotide-binding</keyword>
<evidence type="ECO:0000256" key="7">
    <source>
        <dbReference type="ARBA" id="ARBA00022741"/>
    </source>
</evidence>
<dbReference type="OrthoDB" id="9815896at2"/>
<dbReference type="SUPFAM" id="SSF52540">
    <property type="entry name" value="P-loop containing nucleoside triphosphate hydrolases"/>
    <property type="match status" value="1"/>
</dbReference>
<evidence type="ECO:0000313" key="12">
    <source>
        <dbReference type="Proteomes" id="UP000289703"/>
    </source>
</evidence>
<name>A0A4Q1JLF0_9BACT</name>
<keyword evidence="9" id="KW-0460">Magnesium</keyword>
<dbReference type="GO" id="GO:0016740">
    <property type="term" value="F:transferase activity"/>
    <property type="evidence" value="ECO:0007669"/>
    <property type="project" value="UniProtKB-KW"/>
</dbReference>
<dbReference type="Gene3D" id="3.40.50.300">
    <property type="entry name" value="P-loop containing nucleotide triphosphate hydrolases"/>
    <property type="match status" value="1"/>
</dbReference>
<evidence type="ECO:0000256" key="6">
    <source>
        <dbReference type="ARBA" id="ARBA00022723"/>
    </source>
</evidence>
<sequence length="141" mass="16474">MTELKINSLEEINSVAKQFIELVGERHRVFAMYGSMGVGKTTFVKAVCEELGVEDTINSPTFAIVNEYHTRKEQIVYHFDFYRIEDVQEAYDFGYEDYFYSQAICFIEWPERIESILPNDVINLNFTEEEDGSRTIQVQMA</sequence>
<dbReference type="PANTHER" id="PTHR33540">
    <property type="entry name" value="TRNA THREONYLCARBAMOYLADENOSINE BIOSYNTHESIS PROTEIN TSAE"/>
    <property type="match status" value="1"/>
</dbReference>
<dbReference type="GO" id="GO:0005737">
    <property type="term" value="C:cytoplasm"/>
    <property type="evidence" value="ECO:0007669"/>
    <property type="project" value="UniProtKB-SubCell"/>
</dbReference>
<protein>
    <recommendedName>
        <fullName evidence="3">tRNA threonylcarbamoyladenosine biosynthesis protein TsaE</fullName>
    </recommendedName>
    <alternativeName>
        <fullName evidence="10">t(6)A37 threonylcarbamoyladenosine biosynthesis protein TsaE</fullName>
    </alternativeName>
</protein>
<keyword evidence="6" id="KW-0479">Metal-binding</keyword>
<accession>A0A4Q1JLF0</accession>
<evidence type="ECO:0000313" key="11">
    <source>
        <dbReference type="EMBL" id="RXQ92976.1"/>
    </source>
</evidence>
<keyword evidence="5" id="KW-0819">tRNA processing</keyword>
<evidence type="ECO:0000256" key="2">
    <source>
        <dbReference type="ARBA" id="ARBA00007599"/>
    </source>
</evidence>
<comment type="subcellular location">
    <subcellularLocation>
        <location evidence="1">Cytoplasm</location>
    </subcellularLocation>
</comment>
<evidence type="ECO:0000256" key="8">
    <source>
        <dbReference type="ARBA" id="ARBA00022840"/>
    </source>
</evidence>
<keyword evidence="4" id="KW-0963">Cytoplasm</keyword>
<dbReference type="Proteomes" id="UP000289703">
    <property type="component" value="Unassembled WGS sequence"/>
</dbReference>
<dbReference type="GO" id="GO:0002949">
    <property type="term" value="P:tRNA threonylcarbamoyladenosine modification"/>
    <property type="evidence" value="ECO:0007669"/>
    <property type="project" value="InterPro"/>
</dbReference>
<dbReference type="InterPro" id="IPR003442">
    <property type="entry name" value="T6A_TsaE"/>
</dbReference>
<evidence type="ECO:0000256" key="5">
    <source>
        <dbReference type="ARBA" id="ARBA00022694"/>
    </source>
</evidence>
<dbReference type="PANTHER" id="PTHR33540:SF2">
    <property type="entry name" value="TRNA THREONYLCARBAMOYLADENOSINE BIOSYNTHESIS PROTEIN TSAE"/>
    <property type="match status" value="1"/>
</dbReference>
<dbReference type="InterPro" id="IPR027417">
    <property type="entry name" value="P-loop_NTPase"/>
</dbReference>
<dbReference type="Pfam" id="PF02367">
    <property type="entry name" value="TsaE"/>
    <property type="match status" value="1"/>
</dbReference>
<dbReference type="RefSeq" id="WP_129254707.1">
    <property type="nucleotide sequence ID" value="NZ_SAXA01000009.1"/>
</dbReference>
<keyword evidence="11" id="KW-0808">Transferase</keyword>